<dbReference type="Pfam" id="PF00462">
    <property type="entry name" value="Glutaredoxin"/>
    <property type="match status" value="1"/>
</dbReference>
<dbReference type="InterPro" id="IPR002109">
    <property type="entry name" value="Glutaredoxin"/>
</dbReference>
<evidence type="ECO:0000313" key="4">
    <source>
        <dbReference type="Proteomes" id="UP000216533"/>
    </source>
</evidence>
<gene>
    <name evidence="3" type="ORF">CGZ92_00915</name>
</gene>
<organism evidence="3 4">
    <name type="scientific">Parenemella sanctibonifatiensis</name>
    <dbReference type="NCBI Taxonomy" id="2016505"/>
    <lineage>
        <taxon>Bacteria</taxon>
        <taxon>Bacillati</taxon>
        <taxon>Actinomycetota</taxon>
        <taxon>Actinomycetes</taxon>
        <taxon>Propionibacteriales</taxon>
        <taxon>Propionibacteriaceae</taxon>
        <taxon>Parenemella</taxon>
    </lineage>
</organism>
<reference evidence="3 4" key="1">
    <citation type="submission" date="2017-07" db="EMBL/GenBank/DDBJ databases">
        <title>Draft whole genome sequences of clinical Proprionibacteriaceae strains.</title>
        <authorList>
            <person name="Bernier A.-M."/>
            <person name="Bernard K."/>
            <person name="Domingo M.-C."/>
        </authorList>
    </citation>
    <scope>NUCLEOTIDE SEQUENCE [LARGE SCALE GENOMIC DNA]</scope>
    <source>
        <strain evidence="3 4">NML 160184</strain>
    </source>
</reference>
<evidence type="ECO:0000313" key="3">
    <source>
        <dbReference type="EMBL" id="OYN90601.1"/>
    </source>
</evidence>
<dbReference type="GO" id="GO:0045454">
    <property type="term" value="P:cell redox homeostasis"/>
    <property type="evidence" value="ECO:0007669"/>
    <property type="project" value="TreeGrafter"/>
</dbReference>
<sequence length="164" mass="17978">MSVRRAIASITDDSEVAQTHLQSANRALTEAVEALRPDQVHPGVTAAQESVQQASEKVAAVTETAAKTDAEVTLYTKSDCPGCFATKRALDKAGVEYDEVNLEEHPELLAQFKRQGMMQAPIVETKEGERWAGYNPAKLKEHGLDYRSRQQRGSSPDASQGHER</sequence>
<comment type="caution">
    <text evidence="3">The sequence shown here is derived from an EMBL/GenBank/DDBJ whole genome shotgun (WGS) entry which is preliminary data.</text>
</comment>
<protein>
    <recommendedName>
        <fullName evidence="2">Glutaredoxin domain-containing protein</fullName>
    </recommendedName>
</protein>
<dbReference type="Gene3D" id="3.40.30.10">
    <property type="entry name" value="Glutaredoxin"/>
    <property type="match status" value="1"/>
</dbReference>
<dbReference type="CDD" id="cd02976">
    <property type="entry name" value="NrdH"/>
    <property type="match status" value="1"/>
</dbReference>
<dbReference type="PANTHER" id="PTHR34386">
    <property type="entry name" value="GLUTAREDOXIN"/>
    <property type="match status" value="1"/>
</dbReference>
<dbReference type="PROSITE" id="PS51354">
    <property type="entry name" value="GLUTAREDOXIN_2"/>
    <property type="match status" value="1"/>
</dbReference>
<feature type="domain" description="Glutaredoxin" evidence="2">
    <location>
        <begin position="72"/>
        <end position="123"/>
    </location>
</feature>
<dbReference type="GO" id="GO:0009055">
    <property type="term" value="F:electron transfer activity"/>
    <property type="evidence" value="ECO:0007669"/>
    <property type="project" value="TreeGrafter"/>
</dbReference>
<dbReference type="Proteomes" id="UP000216533">
    <property type="component" value="Unassembled WGS sequence"/>
</dbReference>
<name>A0A255EI01_9ACTN</name>
<dbReference type="EMBL" id="NMVI01000004">
    <property type="protein sequence ID" value="OYN90601.1"/>
    <property type="molecule type" value="Genomic_DNA"/>
</dbReference>
<dbReference type="InterPro" id="IPR051548">
    <property type="entry name" value="Grx-like_ET"/>
</dbReference>
<dbReference type="InterPro" id="IPR036249">
    <property type="entry name" value="Thioredoxin-like_sf"/>
</dbReference>
<proteinExistence type="predicted"/>
<evidence type="ECO:0000256" key="1">
    <source>
        <dbReference type="SAM" id="MobiDB-lite"/>
    </source>
</evidence>
<feature type="region of interest" description="Disordered" evidence="1">
    <location>
        <begin position="141"/>
        <end position="164"/>
    </location>
</feature>
<evidence type="ECO:0000259" key="2">
    <source>
        <dbReference type="Pfam" id="PF00462"/>
    </source>
</evidence>
<accession>A0A255EI01</accession>
<dbReference type="SUPFAM" id="SSF52833">
    <property type="entry name" value="Thioredoxin-like"/>
    <property type="match status" value="1"/>
</dbReference>
<dbReference type="PANTHER" id="PTHR34386:SF1">
    <property type="entry name" value="GLUTAREDOXIN-LIKE PROTEIN NRDH"/>
    <property type="match status" value="1"/>
</dbReference>
<dbReference type="AlphaFoldDB" id="A0A255EI01"/>